<gene>
    <name evidence="1" type="ORF">CAEBREN_24434</name>
</gene>
<sequence length="14" mass="1583">MQQEKNGEKTFSGV</sequence>
<evidence type="ECO:0000313" key="1">
    <source>
        <dbReference type="EMBL" id="EGT53826.1"/>
    </source>
</evidence>
<dbReference type="EMBL" id="GL379844">
    <property type="protein sequence ID" value="EGT53826.1"/>
    <property type="molecule type" value="Genomic_DNA"/>
</dbReference>
<protein>
    <submittedName>
        <fullName evidence="1">Uncharacterized protein</fullName>
    </submittedName>
</protein>
<accession>G0N6Q6</accession>
<proteinExistence type="predicted"/>
<evidence type="ECO:0000313" key="2">
    <source>
        <dbReference type="Proteomes" id="UP000008068"/>
    </source>
</evidence>
<dbReference type="InParanoid" id="G0N6Q6"/>
<organism evidence="2">
    <name type="scientific">Caenorhabditis brenneri</name>
    <name type="common">Nematode worm</name>
    <dbReference type="NCBI Taxonomy" id="135651"/>
    <lineage>
        <taxon>Eukaryota</taxon>
        <taxon>Metazoa</taxon>
        <taxon>Ecdysozoa</taxon>
        <taxon>Nematoda</taxon>
        <taxon>Chromadorea</taxon>
        <taxon>Rhabditida</taxon>
        <taxon>Rhabditina</taxon>
        <taxon>Rhabditomorpha</taxon>
        <taxon>Rhabditoidea</taxon>
        <taxon>Rhabditidae</taxon>
        <taxon>Peloderinae</taxon>
        <taxon>Caenorhabditis</taxon>
    </lineage>
</organism>
<name>G0N6Q6_CAEBE</name>
<dbReference type="Proteomes" id="UP000008068">
    <property type="component" value="Unassembled WGS sequence"/>
</dbReference>
<reference evidence="2" key="1">
    <citation type="submission" date="2011-07" db="EMBL/GenBank/DDBJ databases">
        <authorList>
            <consortium name="Caenorhabditis brenneri Sequencing and Analysis Consortium"/>
            <person name="Wilson R.K."/>
        </authorList>
    </citation>
    <scope>NUCLEOTIDE SEQUENCE [LARGE SCALE GENOMIC DNA]</scope>
    <source>
        <strain evidence="2">PB2801</strain>
    </source>
</reference>
<keyword evidence="2" id="KW-1185">Reference proteome</keyword>